<evidence type="ECO:0000313" key="2">
    <source>
        <dbReference type="Proteomes" id="UP000264313"/>
    </source>
</evidence>
<dbReference type="InterPro" id="IPR043129">
    <property type="entry name" value="ATPase_NBD"/>
</dbReference>
<dbReference type="STRING" id="1132855.GCA_000384255_01416"/>
<dbReference type="EMBL" id="DNAA01000074">
    <property type="protein sequence ID" value="HBA08673.1"/>
    <property type="molecule type" value="Genomic_DNA"/>
</dbReference>
<dbReference type="Gene3D" id="3.30.420.40">
    <property type="match status" value="2"/>
</dbReference>
<proteinExistence type="predicted"/>
<accession>A0A351R9F2</accession>
<gene>
    <name evidence="1" type="ORF">DCW48_03165</name>
</gene>
<sequence length="315" mass="35987">MKFFTKKKLQGWLSIEPSEQSTQLAHIEKSHGRKPMVKMTFSQVKNAKEPFDIESIISDIELDLDNYHCTMLIKQGEYQIFQIEKPNVPDNELKQAIGWKLKDMIDYPVEQATIDVINIPADDSKSNRQSYVYAVSAKNVLIGDFMQKFTDIAKSGLEVIDIPEMAQRNIASYIEEENRGLALLSINKNGGLLTFTANKALYHARQIELNTDAISSEISEQKSSIFERFSLEIQRSLDNFERQFPQLAINRLVLAPFVGREDFYDYLTSYLYIKVERLDLADIFDFEGSAKLNTLESQALFFPALGAALRDGDEL</sequence>
<organism evidence="1 2">
    <name type="scientific">Methylotenera mobilis</name>
    <dbReference type="NCBI Taxonomy" id="359408"/>
    <lineage>
        <taxon>Bacteria</taxon>
        <taxon>Pseudomonadati</taxon>
        <taxon>Pseudomonadota</taxon>
        <taxon>Betaproteobacteria</taxon>
        <taxon>Nitrosomonadales</taxon>
        <taxon>Methylophilaceae</taxon>
        <taxon>Methylotenera</taxon>
    </lineage>
</organism>
<dbReference type="Gene3D" id="3.30.1490.300">
    <property type="match status" value="1"/>
</dbReference>
<comment type="caution">
    <text evidence="1">The sequence shown here is derived from an EMBL/GenBank/DDBJ whole genome shotgun (WGS) entry which is preliminary data.</text>
</comment>
<name>A0A351R9F2_9PROT</name>
<evidence type="ECO:0000313" key="1">
    <source>
        <dbReference type="EMBL" id="HBA08673.1"/>
    </source>
</evidence>
<dbReference type="AlphaFoldDB" id="A0A351R9F2"/>
<protein>
    <submittedName>
        <fullName evidence="1">Agglutinin biogenesis protein MshI</fullName>
    </submittedName>
</protein>
<dbReference type="SUPFAM" id="SSF53067">
    <property type="entry name" value="Actin-like ATPase domain"/>
    <property type="match status" value="1"/>
</dbReference>
<dbReference type="Proteomes" id="UP000264313">
    <property type="component" value="Unassembled WGS sequence"/>
</dbReference>
<reference evidence="1 2" key="1">
    <citation type="journal article" date="2018" name="Nat. Biotechnol.">
        <title>A standardized bacterial taxonomy based on genome phylogeny substantially revises the tree of life.</title>
        <authorList>
            <person name="Parks D.H."/>
            <person name="Chuvochina M."/>
            <person name="Waite D.W."/>
            <person name="Rinke C."/>
            <person name="Skarshewski A."/>
            <person name="Chaumeil P.A."/>
            <person name="Hugenholtz P."/>
        </authorList>
    </citation>
    <scope>NUCLEOTIDE SEQUENCE [LARGE SCALE GENOMIC DNA]</scope>
    <source>
        <strain evidence="1">UBA9958</strain>
    </source>
</reference>